<sequence length="153" mass="18196">MKNSYYKNSHSRLITTNEMNLDHLNGTWIQMEPEKGFGYIIYDQGYDVWMGNVRSHIYSLNHTKYNTKRAKLCKFTFHELNCRATGKFQASLKRPAETPATLQFILITESYSYGLFKQTNANLGEVNGYVWQYDYDWIGNHWRYDSSRFPNYK</sequence>
<dbReference type="AlphaFoldDB" id="A0A1A9X063"/>
<dbReference type="Proteomes" id="UP000091820">
    <property type="component" value="Unassembled WGS sequence"/>
</dbReference>
<evidence type="ECO:0000313" key="1">
    <source>
        <dbReference type="EnsemblMetazoa" id="GBRI039373-PA"/>
    </source>
</evidence>
<evidence type="ECO:0000313" key="2">
    <source>
        <dbReference type="Proteomes" id="UP000091820"/>
    </source>
</evidence>
<dbReference type="Gene3D" id="3.40.50.1820">
    <property type="entry name" value="alpha/beta hydrolase"/>
    <property type="match status" value="1"/>
</dbReference>
<reference evidence="1" key="2">
    <citation type="submission" date="2020-05" db="UniProtKB">
        <authorList>
            <consortium name="EnsemblMetazoa"/>
        </authorList>
    </citation>
    <scope>IDENTIFICATION</scope>
    <source>
        <strain evidence="1">IAEA</strain>
    </source>
</reference>
<reference evidence="2" key="1">
    <citation type="submission" date="2014-03" db="EMBL/GenBank/DDBJ databases">
        <authorList>
            <person name="Aksoy S."/>
            <person name="Warren W."/>
            <person name="Wilson R.K."/>
        </authorList>
    </citation>
    <scope>NUCLEOTIDE SEQUENCE [LARGE SCALE GENOMIC DNA]</scope>
    <source>
        <strain evidence="2">IAEA</strain>
    </source>
</reference>
<dbReference type="PANTHER" id="PTHR11005">
    <property type="entry name" value="LYSOSOMAL ACID LIPASE-RELATED"/>
    <property type="match status" value="1"/>
</dbReference>
<keyword evidence="2" id="KW-1185">Reference proteome</keyword>
<dbReference type="STRING" id="37001.A0A1A9X063"/>
<accession>A0A1A9X063</accession>
<dbReference type="InterPro" id="IPR029058">
    <property type="entry name" value="AB_hydrolase_fold"/>
</dbReference>
<dbReference type="VEuPathDB" id="VectorBase:GBRI039373"/>
<name>A0A1A9X063_9MUSC</name>
<proteinExistence type="predicted"/>
<protein>
    <submittedName>
        <fullName evidence="1">Uncharacterized protein</fullName>
    </submittedName>
</protein>
<organism evidence="1 2">
    <name type="scientific">Glossina brevipalpis</name>
    <dbReference type="NCBI Taxonomy" id="37001"/>
    <lineage>
        <taxon>Eukaryota</taxon>
        <taxon>Metazoa</taxon>
        <taxon>Ecdysozoa</taxon>
        <taxon>Arthropoda</taxon>
        <taxon>Hexapoda</taxon>
        <taxon>Insecta</taxon>
        <taxon>Pterygota</taxon>
        <taxon>Neoptera</taxon>
        <taxon>Endopterygota</taxon>
        <taxon>Diptera</taxon>
        <taxon>Brachycera</taxon>
        <taxon>Muscomorpha</taxon>
        <taxon>Hippoboscoidea</taxon>
        <taxon>Glossinidae</taxon>
        <taxon>Glossina</taxon>
    </lineage>
</organism>
<dbReference type="EnsemblMetazoa" id="GBRI039373-RA">
    <property type="protein sequence ID" value="GBRI039373-PA"/>
    <property type="gene ID" value="GBRI039373"/>
</dbReference>